<organism evidence="2 3">
    <name type="scientific">Anaeramoeba flamelloides</name>
    <dbReference type="NCBI Taxonomy" id="1746091"/>
    <lineage>
        <taxon>Eukaryota</taxon>
        <taxon>Metamonada</taxon>
        <taxon>Anaeramoebidae</taxon>
        <taxon>Anaeramoeba</taxon>
    </lineage>
</organism>
<sequence>MNNSNTRVGVQGRQNRYDNLRTMMNNNQNNHNLRKNLNPNNPESMFYSDEETKTEKCKKLLRKLLLKTLTISQSNIQLSSEINNLINIYVEIIFTKAQKSDLWEVNQYLYDLHSNEIDIDINSQNFIRLKRKVKKCLMDN</sequence>
<accession>A0AAV7ZYA3</accession>
<dbReference type="Proteomes" id="UP001146793">
    <property type="component" value="Unassembled WGS sequence"/>
</dbReference>
<gene>
    <name evidence="2" type="ORF">M0812_11653</name>
</gene>
<evidence type="ECO:0000313" key="3">
    <source>
        <dbReference type="Proteomes" id="UP001146793"/>
    </source>
</evidence>
<evidence type="ECO:0000256" key="1">
    <source>
        <dbReference type="SAM" id="MobiDB-lite"/>
    </source>
</evidence>
<reference evidence="2" key="1">
    <citation type="submission" date="2022-08" db="EMBL/GenBank/DDBJ databases">
        <title>Novel sulphate-reducing endosymbionts in the free-living metamonad Anaeramoeba.</title>
        <authorList>
            <person name="Jerlstrom-Hultqvist J."/>
            <person name="Cepicka I."/>
            <person name="Gallot-Lavallee L."/>
            <person name="Salas-Leiva D."/>
            <person name="Curtis B.A."/>
            <person name="Zahonova K."/>
            <person name="Pipaliya S."/>
            <person name="Dacks J."/>
            <person name="Roger A.J."/>
        </authorList>
    </citation>
    <scope>NUCLEOTIDE SEQUENCE</scope>
    <source>
        <strain evidence="2">Busselton2</strain>
    </source>
</reference>
<protein>
    <submittedName>
        <fullName evidence="2">Uncharacterized protein</fullName>
    </submittedName>
</protein>
<dbReference type="EMBL" id="JANTQA010000023">
    <property type="protein sequence ID" value="KAJ3445766.1"/>
    <property type="molecule type" value="Genomic_DNA"/>
</dbReference>
<dbReference type="AlphaFoldDB" id="A0AAV7ZYA3"/>
<feature type="compositionally biased region" description="Low complexity" evidence="1">
    <location>
        <begin position="25"/>
        <end position="42"/>
    </location>
</feature>
<proteinExistence type="predicted"/>
<feature type="region of interest" description="Disordered" evidence="1">
    <location>
        <begin position="25"/>
        <end position="52"/>
    </location>
</feature>
<comment type="caution">
    <text evidence="2">The sequence shown here is derived from an EMBL/GenBank/DDBJ whole genome shotgun (WGS) entry which is preliminary data.</text>
</comment>
<evidence type="ECO:0000313" key="2">
    <source>
        <dbReference type="EMBL" id="KAJ3445766.1"/>
    </source>
</evidence>
<name>A0AAV7ZYA3_9EUKA</name>